<reference evidence="5 6" key="1">
    <citation type="journal article" date="2019" name="PLoS Pathog.">
        <title>Genome sequence of the bovine parasite Schistosoma bovis Tanzania.</title>
        <authorList>
            <person name="Oey H."/>
            <person name="Zakrzewski M."/>
            <person name="Gobert G."/>
            <person name="Gravermann K."/>
            <person name="Stoye J."/>
            <person name="Jones M."/>
            <person name="Mcmanus D."/>
            <person name="Krause L."/>
        </authorList>
    </citation>
    <scope>NUCLEOTIDE SEQUENCE [LARGE SCALE GENOMIC DNA]</scope>
    <source>
        <strain evidence="5 6">TAN1997</strain>
    </source>
</reference>
<evidence type="ECO:0000313" key="6">
    <source>
        <dbReference type="Proteomes" id="UP000290809"/>
    </source>
</evidence>
<keyword evidence="2" id="KW-0547">Nucleotide-binding</keyword>
<dbReference type="STRING" id="6184.A0A430QAB0"/>
<name>A0A430QAB0_SCHBO</name>
<dbReference type="SUPFAM" id="SSF56112">
    <property type="entry name" value="Protein kinase-like (PK-like)"/>
    <property type="match status" value="1"/>
</dbReference>
<evidence type="ECO:0000256" key="1">
    <source>
        <dbReference type="ARBA" id="ARBA00008874"/>
    </source>
</evidence>
<dbReference type="Pfam" id="PF00069">
    <property type="entry name" value="Pkinase"/>
    <property type="match status" value="1"/>
</dbReference>
<dbReference type="GO" id="GO:0005737">
    <property type="term" value="C:cytoplasm"/>
    <property type="evidence" value="ECO:0007669"/>
    <property type="project" value="TreeGrafter"/>
</dbReference>
<dbReference type="PROSITE" id="PS50011">
    <property type="entry name" value="PROTEIN_KINASE_DOM"/>
    <property type="match status" value="1"/>
</dbReference>
<evidence type="ECO:0000256" key="2">
    <source>
        <dbReference type="ARBA" id="ARBA00022741"/>
    </source>
</evidence>
<dbReference type="GO" id="GO:0004674">
    <property type="term" value="F:protein serine/threonine kinase activity"/>
    <property type="evidence" value="ECO:0007669"/>
    <property type="project" value="TreeGrafter"/>
</dbReference>
<dbReference type="PANTHER" id="PTHR48012:SF18">
    <property type="entry name" value="HAPPYHOUR, ISOFORM A"/>
    <property type="match status" value="1"/>
</dbReference>
<feature type="domain" description="Protein kinase" evidence="4">
    <location>
        <begin position="1"/>
        <end position="148"/>
    </location>
</feature>
<protein>
    <recommendedName>
        <fullName evidence="4">Protein kinase domain-containing protein</fullName>
    </recommendedName>
</protein>
<comment type="caution">
    <text evidence="5">The sequence shown here is derived from an EMBL/GenBank/DDBJ whole genome shotgun (WGS) entry which is preliminary data.</text>
</comment>
<dbReference type="SMART" id="SM00220">
    <property type="entry name" value="S_TKc"/>
    <property type="match status" value="1"/>
</dbReference>
<sequence length="148" mass="17276">MKIDLKDDIRSICQEIHTLRECRHPNIVQFYGSYLRNNKLWICMEYCGGQSMQDIYLCMKKITYHKLWIVIFRVDTRRPLEEDCIAFVSRETLQGLNFMHNRGRIHRDIKGANILLTDDGHVKVADFGVAAQLNTSIAKRTTLIGTPY</sequence>
<organism evidence="5 6">
    <name type="scientific">Schistosoma bovis</name>
    <name type="common">Blood fluke</name>
    <dbReference type="NCBI Taxonomy" id="6184"/>
    <lineage>
        <taxon>Eukaryota</taxon>
        <taxon>Metazoa</taxon>
        <taxon>Spiralia</taxon>
        <taxon>Lophotrochozoa</taxon>
        <taxon>Platyhelminthes</taxon>
        <taxon>Trematoda</taxon>
        <taxon>Digenea</taxon>
        <taxon>Strigeidida</taxon>
        <taxon>Schistosomatoidea</taxon>
        <taxon>Schistosomatidae</taxon>
        <taxon>Schistosoma</taxon>
    </lineage>
</organism>
<keyword evidence="6" id="KW-1185">Reference proteome</keyword>
<dbReference type="GO" id="GO:0035556">
    <property type="term" value="P:intracellular signal transduction"/>
    <property type="evidence" value="ECO:0007669"/>
    <property type="project" value="TreeGrafter"/>
</dbReference>
<dbReference type="InterPro" id="IPR011009">
    <property type="entry name" value="Kinase-like_dom_sf"/>
</dbReference>
<dbReference type="Gene3D" id="1.10.510.10">
    <property type="entry name" value="Transferase(Phosphotransferase) domain 1"/>
    <property type="match status" value="1"/>
</dbReference>
<comment type="similarity">
    <text evidence="1">Belongs to the protein kinase superfamily. STE Ser/Thr protein kinase family. STE20 subfamily.</text>
</comment>
<accession>A0A430QAB0</accession>
<dbReference type="Proteomes" id="UP000290809">
    <property type="component" value="Unassembled WGS sequence"/>
</dbReference>
<dbReference type="InterPro" id="IPR050629">
    <property type="entry name" value="STE20/SPS1-PAK"/>
</dbReference>
<dbReference type="GO" id="GO:0005524">
    <property type="term" value="F:ATP binding"/>
    <property type="evidence" value="ECO:0007669"/>
    <property type="project" value="UniProtKB-KW"/>
</dbReference>
<evidence type="ECO:0000313" key="5">
    <source>
        <dbReference type="EMBL" id="RTG84576.1"/>
    </source>
</evidence>
<gene>
    <name evidence="5" type="ORF">DC041_0011373</name>
</gene>
<evidence type="ECO:0000256" key="3">
    <source>
        <dbReference type="ARBA" id="ARBA00022840"/>
    </source>
</evidence>
<dbReference type="AlphaFoldDB" id="A0A430QAB0"/>
<proteinExistence type="inferred from homology"/>
<feature type="non-terminal residue" evidence="5">
    <location>
        <position position="148"/>
    </location>
</feature>
<dbReference type="InterPro" id="IPR000719">
    <property type="entry name" value="Prot_kinase_dom"/>
</dbReference>
<dbReference type="EMBL" id="QMKO01002147">
    <property type="protein sequence ID" value="RTG84576.1"/>
    <property type="molecule type" value="Genomic_DNA"/>
</dbReference>
<evidence type="ECO:0000259" key="4">
    <source>
        <dbReference type="PROSITE" id="PS50011"/>
    </source>
</evidence>
<keyword evidence="3" id="KW-0067">ATP-binding</keyword>
<dbReference type="PANTHER" id="PTHR48012">
    <property type="entry name" value="STERILE20-LIKE KINASE, ISOFORM B-RELATED"/>
    <property type="match status" value="1"/>
</dbReference>